<keyword evidence="2" id="KW-1185">Reference proteome</keyword>
<name>A0ACC1T0R5_9APHY</name>
<accession>A0ACC1T0R5</accession>
<sequence length="622" mass="70087">MSVVNHFGTLFAVKTMTTEQEPAALSLSHTRSDLTREAIDHAIQCRTRCITERSQAIKLLERNVLALKYQLNATTSVGHLPAEVLGEVFAAYVADPPLPTYESMRKVEPPLYWWFKLLHVCRRWRQAAISFPRLWTTIYPTHPEVVETLLTRSGVLPLDIRFNSGTCKQSLLKSYKLMMPQITRVRYASLEITPKISKVLAASETILEAPLLEELAVTLWKVSSEVSTLRTMLAPRLRSVTLTKGTPAVLTSLLRASLTSLTLVACHAHPTSLIDAFASLPCLKWLTLENVGEVPALLGGMLPQPSRQVALPRLEFLNMVEKSVGLASAYLLSHLVIPRRARLRFVTESEELTPQHFTAILPSFQAKFQALSDSSMRPRAIRIGWSEYIYMTLWTKHYTAKVVEQEDTDAESDLNVVVNVRGGVGVVNDIIAKFFAHVDLSDVTTLYLATIDLRLSTWAPRFCEMRKLEELGMETILLNLDFVKILTRPRQQADAPANCIFPSLKVLRLLYIKLKMHPTRWGLRDSLSSLMLALKMRQEMGSYLRLLELSYPLNMKERDHKLLVQQNVAEMVVMDEESEKTWSECSSDSEDLEKRGDNNGEDEEVINADAGSLAPEDGVEEG</sequence>
<evidence type="ECO:0000313" key="2">
    <source>
        <dbReference type="Proteomes" id="UP001148662"/>
    </source>
</evidence>
<protein>
    <submittedName>
        <fullName evidence="1">Uncharacterized protein</fullName>
    </submittedName>
</protein>
<dbReference type="EMBL" id="JANHOG010000914">
    <property type="protein sequence ID" value="KAJ3550063.1"/>
    <property type="molecule type" value="Genomic_DNA"/>
</dbReference>
<organism evidence="1 2">
    <name type="scientific">Phlebia brevispora</name>
    <dbReference type="NCBI Taxonomy" id="194682"/>
    <lineage>
        <taxon>Eukaryota</taxon>
        <taxon>Fungi</taxon>
        <taxon>Dikarya</taxon>
        <taxon>Basidiomycota</taxon>
        <taxon>Agaricomycotina</taxon>
        <taxon>Agaricomycetes</taxon>
        <taxon>Polyporales</taxon>
        <taxon>Meruliaceae</taxon>
        <taxon>Phlebia</taxon>
    </lineage>
</organism>
<comment type="caution">
    <text evidence="1">The sequence shown here is derived from an EMBL/GenBank/DDBJ whole genome shotgun (WGS) entry which is preliminary data.</text>
</comment>
<evidence type="ECO:0000313" key="1">
    <source>
        <dbReference type="EMBL" id="KAJ3550063.1"/>
    </source>
</evidence>
<proteinExistence type="predicted"/>
<gene>
    <name evidence="1" type="ORF">NM688_g5113</name>
</gene>
<reference evidence="1" key="1">
    <citation type="submission" date="2022-07" db="EMBL/GenBank/DDBJ databases">
        <title>Genome Sequence of Phlebia brevispora.</title>
        <authorList>
            <person name="Buettner E."/>
        </authorList>
    </citation>
    <scope>NUCLEOTIDE SEQUENCE</scope>
    <source>
        <strain evidence="1">MPL23</strain>
    </source>
</reference>
<dbReference type="Proteomes" id="UP001148662">
    <property type="component" value="Unassembled WGS sequence"/>
</dbReference>